<dbReference type="Gene3D" id="3.30.1330.60">
    <property type="entry name" value="OmpA-like domain"/>
    <property type="match status" value="1"/>
</dbReference>
<evidence type="ECO:0000313" key="8">
    <source>
        <dbReference type="EMBL" id="TGK20204.1"/>
    </source>
</evidence>
<comment type="subcellular location">
    <subcellularLocation>
        <location evidence="1">Cell outer membrane</location>
    </subcellularLocation>
</comment>
<dbReference type="EMBL" id="RQEV01000007">
    <property type="protein sequence ID" value="TGK20204.1"/>
    <property type="molecule type" value="Genomic_DNA"/>
</dbReference>
<feature type="region of interest" description="Disordered" evidence="5">
    <location>
        <begin position="175"/>
        <end position="213"/>
    </location>
</feature>
<evidence type="ECO:0000256" key="2">
    <source>
        <dbReference type="ARBA" id="ARBA00023136"/>
    </source>
</evidence>
<dbReference type="InterPro" id="IPR006665">
    <property type="entry name" value="OmpA-like"/>
</dbReference>
<dbReference type="RefSeq" id="WP_135812864.1">
    <property type="nucleotide sequence ID" value="NZ_RQEV01000007.1"/>
</dbReference>
<keyword evidence="6" id="KW-1133">Transmembrane helix</keyword>
<comment type="caution">
    <text evidence="8">The sequence shown here is derived from an EMBL/GenBank/DDBJ whole genome shotgun (WGS) entry which is preliminary data.</text>
</comment>
<keyword evidence="2 4" id="KW-0472">Membrane</keyword>
<dbReference type="PRINTS" id="PR01021">
    <property type="entry name" value="OMPADOMAIN"/>
</dbReference>
<dbReference type="PROSITE" id="PS51123">
    <property type="entry name" value="OMPA_2"/>
    <property type="match status" value="1"/>
</dbReference>
<dbReference type="OrthoDB" id="6371105at2"/>
<keyword evidence="3" id="KW-0998">Cell outer membrane</keyword>
<protein>
    <submittedName>
        <fullName evidence="8">OmpA family protein</fullName>
    </submittedName>
</protein>
<dbReference type="InterPro" id="IPR036737">
    <property type="entry name" value="OmpA-like_sf"/>
</dbReference>
<evidence type="ECO:0000259" key="7">
    <source>
        <dbReference type="PROSITE" id="PS51123"/>
    </source>
</evidence>
<dbReference type="GO" id="GO:0009279">
    <property type="term" value="C:cell outer membrane"/>
    <property type="evidence" value="ECO:0007669"/>
    <property type="project" value="UniProtKB-SubCell"/>
</dbReference>
<feature type="region of interest" description="Disordered" evidence="5">
    <location>
        <begin position="319"/>
        <end position="345"/>
    </location>
</feature>
<dbReference type="SUPFAM" id="SSF103088">
    <property type="entry name" value="OmpA-like"/>
    <property type="match status" value="1"/>
</dbReference>
<evidence type="ECO:0000313" key="9">
    <source>
        <dbReference type="Proteomes" id="UP000297855"/>
    </source>
</evidence>
<reference evidence="8" key="1">
    <citation type="journal article" date="2019" name="PLoS Negl. Trop. Dis.">
        <title>Revisiting the worldwide diversity of Leptospira species in the environment.</title>
        <authorList>
            <person name="Vincent A.T."/>
            <person name="Schiettekatte O."/>
            <person name="Bourhy P."/>
            <person name="Veyrier F.J."/>
            <person name="Picardeau M."/>
        </authorList>
    </citation>
    <scope>NUCLEOTIDE SEQUENCE [LARGE SCALE GENOMIC DNA]</scope>
    <source>
        <strain evidence="8">SCS5</strain>
    </source>
</reference>
<dbReference type="InterPro" id="IPR050330">
    <property type="entry name" value="Bact_OuterMem_StrucFunc"/>
</dbReference>
<dbReference type="Proteomes" id="UP000297855">
    <property type="component" value="Unassembled WGS sequence"/>
</dbReference>
<proteinExistence type="predicted"/>
<feature type="transmembrane region" description="Helical" evidence="6">
    <location>
        <begin position="148"/>
        <end position="167"/>
    </location>
</feature>
<accession>A0A4R9GR66</accession>
<name>A0A4R9GR66_9LEPT</name>
<gene>
    <name evidence="8" type="ORF">EHO61_06830</name>
</gene>
<dbReference type="CDD" id="cd07185">
    <property type="entry name" value="OmpA_C-like"/>
    <property type="match status" value="1"/>
</dbReference>
<keyword evidence="6" id="KW-0812">Transmembrane</keyword>
<feature type="domain" description="OmpA-like" evidence="7">
    <location>
        <begin position="228"/>
        <end position="345"/>
    </location>
</feature>
<dbReference type="AlphaFoldDB" id="A0A4R9GR66"/>
<keyword evidence="9" id="KW-1185">Reference proteome</keyword>
<dbReference type="PANTHER" id="PTHR30329">
    <property type="entry name" value="STATOR ELEMENT OF FLAGELLAR MOTOR COMPLEX"/>
    <property type="match status" value="1"/>
</dbReference>
<evidence type="ECO:0000256" key="3">
    <source>
        <dbReference type="ARBA" id="ARBA00023237"/>
    </source>
</evidence>
<dbReference type="Pfam" id="PF00691">
    <property type="entry name" value="OmpA"/>
    <property type="match status" value="1"/>
</dbReference>
<evidence type="ECO:0000256" key="1">
    <source>
        <dbReference type="ARBA" id="ARBA00004442"/>
    </source>
</evidence>
<evidence type="ECO:0000256" key="5">
    <source>
        <dbReference type="SAM" id="MobiDB-lite"/>
    </source>
</evidence>
<feature type="compositionally biased region" description="Basic and acidic residues" evidence="5">
    <location>
        <begin position="331"/>
        <end position="345"/>
    </location>
</feature>
<feature type="compositionally biased region" description="Basic and acidic residues" evidence="5">
    <location>
        <begin position="181"/>
        <end position="208"/>
    </location>
</feature>
<organism evidence="8 9">
    <name type="scientific">Leptospira fluminis</name>
    <dbReference type="NCBI Taxonomy" id="2484979"/>
    <lineage>
        <taxon>Bacteria</taxon>
        <taxon>Pseudomonadati</taxon>
        <taxon>Spirochaetota</taxon>
        <taxon>Spirochaetia</taxon>
        <taxon>Leptospirales</taxon>
        <taxon>Leptospiraceae</taxon>
        <taxon>Leptospira</taxon>
    </lineage>
</organism>
<dbReference type="InterPro" id="IPR006664">
    <property type="entry name" value="OMP_bac"/>
</dbReference>
<sequence>MAKKKNYYVTINGKKYDRSLIEIAESSVSGKKDGRISVNDAKKLLSAVKDNDTYTDIEKKTIEHIRENYKFTDKADEWFRSEIRKWAGEKSAKTQSAEEEAEEIYTTTDEAVSLAPASVEADNSYSGYTNYIPTPSAGKPRNRSGIPILLLSVLILTGIGIGIYYAFGTPDQKNTKKKIASKVEKESEKNAPKEKKSEPVSSKEDSSEKGVFQLFSGTKEKPAKLEGKDAEIAKGVESSPVRFEKNSITVISSSRKTLDHLSRLLKRKPELKITLTGHTSNEGSEEANRKVSQLRAEMVRDYLLGNGVPARRISIQAKGATEPVADNSSEAGRHENRRVEIRIVE</sequence>
<evidence type="ECO:0000256" key="6">
    <source>
        <dbReference type="SAM" id="Phobius"/>
    </source>
</evidence>
<dbReference type="PANTHER" id="PTHR30329:SF21">
    <property type="entry name" value="LIPOPROTEIN YIAD-RELATED"/>
    <property type="match status" value="1"/>
</dbReference>
<evidence type="ECO:0000256" key="4">
    <source>
        <dbReference type="PROSITE-ProRule" id="PRU00473"/>
    </source>
</evidence>